<accession>M0CSH6</accession>
<evidence type="ECO:0000256" key="1">
    <source>
        <dbReference type="SAM" id="MobiDB-lite"/>
    </source>
</evidence>
<organism evidence="2 3">
    <name type="scientific">Halogeometricum pallidum JCM 14848</name>
    <dbReference type="NCBI Taxonomy" id="1227487"/>
    <lineage>
        <taxon>Archaea</taxon>
        <taxon>Methanobacteriati</taxon>
        <taxon>Methanobacteriota</taxon>
        <taxon>Stenosarchaea group</taxon>
        <taxon>Halobacteria</taxon>
        <taxon>Halobacteriales</taxon>
        <taxon>Haloferacaceae</taxon>
        <taxon>Halogeometricum</taxon>
    </lineage>
</organism>
<evidence type="ECO:0000313" key="3">
    <source>
        <dbReference type="Proteomes" id="UP000011513"/>
    </source>
</evidence>
<dbReference type="Proteomes" id="UP000011513">
    <property type="component" value="Unassembled WGS sequence"/>
</dbReference>
<gene>
    <name evidence="2" type="ORF">C474_20711</name>
</gene>
<dbReference type="EMBL" id="AOIV01000045">
    <property type="protein sequence ID" value="ELZ26161.1"/>
    <property type="molecule type" value="Genomic_DNA"/>
</dbReference>
<keyword evidence="3" id="KW-1185">Reference proteome</keyword>
<name>M0CSH6_HALPD</name>
<comment type="caution">
    <text evidence="2">The sequence shown here is derived from an EMBL/GenBank/DDBJ whole genome shotgun (WGS) entry which is preliminary data.</text>
</comment>
<feature type="compositionally biased region" description="Polar residues" evidence="1">
    <location>
        <begin position="192"/>
        <end position="201"/>
    </location>
</feature>
<feature type="compositionally biased region" description="Basic and acidic residues" evidence="1">
    <location>
        <begin position="178"/>
        <end position="191"/>
    </location>
</feature>
<dbReference type="InParanoid" id="M0CSH6"/>
<reference evidence="2 3" key="1">
    <citation type="journal article" date="2014" name="PLoS Genet.">
        <title>Phylogenetically driven sequencing of extremely halophilic archaea reveals strategies for static and dynamic osmo-response.</title>
        <authorList>
            <person name="Becker E.A."/>
            <person name="Seitzer P.M."/>
            <person name="Tritt A."/>
            <person name="Larsen D."/>
            <person name="Krusor M."/>
            <person name="Yao A.I."/>
            <person name="Wu D."/>
            <person name="Madern D."/>
            <person name="Eisen J.A."/>
            <person name="Darling A.E."/>
            <person name="Facciotti M.T."/>
        </authorList>
    </citation>
    <scope>NUCLEOTIDE SEQUENCE [LARGE SCALE GENOMIC DNA]</scope>
    <source>
        <strain evidence="2 3">JCM 14848</strain>
    </source>
</reference>
<feature type="region of interest" description="Disordered" evidence="1">
    <location>
        <begin position="158"/>
        <end position="230"/>
    </location>
</feature>
<sequence>MNDSPTLHRLTAEERTEIEDALGKDFDDCIRDEQYLATRAMERARTVVELNPHDAKELGVFEDVDLYGFEREFDERKTQLVFLKEDIHTNDDGEVYVADLTDYIKPSAIEGGESTGVVGVIKRGVRDGAWLSEEGREYWETHQQLRRFKKKGKNVLSSVLDSNDEPSAVDSSASSPSAREEQLTIEEESRQTNDSVSSVGNTDRPDSESETVAPTDVRSENEPTGGRARF</sequence>
<dbReference type="RefSeq" id="WP_008390150.1">
    <property type="nucleotide sequence ID" value="NZ_AOIV01000045.1"/>
</dbReference>
<evidence type="ECO:0000313" key="2">
    <source>
        <dbReference type="EMBL" id="ELZ26161.1"/>
    </source>
</evidence>
<feature type="compositionally biased region" description="Low complexity" evidence="1">
    <location>
        <begin position="166"/>
        <end position="177"/>
    </location>
</feature>
<proteinExistence type="predicted"/>
<protein>
    <submittedName>
        <fullName evidence="2">Uncharacterized protein</fullName>
    </submittedName>
</protein>
<dbReference type="AlphaFoldDB" id="M0CSH6"/>